<dbReference type="InterPro" id="IPR037210">
    <property type="entry name" value="YoaC-like_sf"/>
</dbReference>
<dbReference type="Proteomes" id="UP000054837">
    <property type="component" value="Unassembled WGS sequence"/>
</dbReference>
<gene>
    <name evidence="1" type="ORF">AVL62_04760</name>
</gene>
<evidence type="ECO:0000313" key="2">
    <source>
        <dbReference type="Proteomes" id="UP000054837"/>
    </source>
</evidence>
<dbReference type="EMBL" id="LQBL01000022">
    <property type="protein sequence ID" value="KUG55625.1"/>
    <property type="molecule type" value="Genomic_DNA"/>
</dbReference>
<reference evidence="1 2" key="1">
    <citation type="submission" date="2015-12" db="EMBL/GenBank/DDBJ databases">
        <title>Serinicoccus chungangenesis strain CD08_5 genome sequencing and assembly.</title>
        <authorList>
            <person name="Chander A.M."/>
            <person name="Kaur G."/>
            <person name="Nair G.R."/>
            <person name="Dhawan D.K."/>
            <person name="Kochhar R.K."/>
            <person name="Mayilraj S."/>
            <person name="Bhadada S.K."/>
        </authorList>
    </citation>
    <scope>NUCLEOTIDE SEQUENCE [LARGE SCALE GENOMIC DNA]</scope>
    <source>
        <strain evidence="1 2">CD08_5</strain>
    </source>
</reference>
<comment type="caution">
    <text evidence="1">The sequence shown here is derived from an EMBL/GenBank/DDBJ whole genome shotgun (WGS) entry which is preliminary data.</text>
</comment>
<accession>A0A0W8I8A7</accession>
<dbReference type="RefSeq" id="WP_058890733.1">
    <property type="nucleotide sequence ID" value="NZ_LQBL01000022.1"/>
</dbReference>
<protein>
    <submittedName>
        <fullName evidence="1">Uncharacterized protein</fullName>
    </submittedName>
</protein>
<organism evidence="1 2">
    <name type="scientific">Serinicoccus chungangensis</name>
    <dbReference type="NCBI Taxonomy" id="767452"/>
    <lineage>
        <taxon>Bacteria</taxon>
        <taxon>Bacillati</taxon>
        <taxon>Actinomycetota</taxon>
        <taxon>Actinomycetes</taxon>
        <taxon>Micrococcales</taxon>
        <taxon>Ornithinimicrobiaceae</taxon>
        <taxon>Serinicoccus</taxon>
    </lineage>
</organism>
<dbReference type="AlphaFoldDB" id="A0A0W8I8A7"/>
<dbReference type="OrthoDB" id="5196977at2"/>
<name>A0A0W8I8A7_9MICO</name>
<proteinExistence type="predicted"/>
<keyword evidence="2" id="KW-1185">Reference proteome</keyword>
<dbReference type="Gene3D" id="1.20.1290.30">
    <property type="match status" value="1"/>
</dbReference>
<sequence>MQRAYTSLHSGTDHGQDLVTALLWARDHLRSDQHVTLWCSGQEALPKGWEARFVREGVEVVAEWPRRRGGTGPRAFAGPLVAVGFNTLDTVIEVEPFRHPMCFVGAYDPRNDERFDMHEDHPHVRWVEAFEPRNLAGPIISVPNPLIEDGVVASALESFTAMTYGGKTMYDSRDGGRVTSGLMMLHQNGHRFDPERLFSAALRAGWKGSQALCFRNVAREVARGVRKRPSERLGLGSLERWRSKASEQHPCGYLFHDS</sequence>
<evidence type="ECO:0000313" key="1">
    <source>
        <dbReference type="EMBL" id="KUG55625.1"/>
    </source>
</evidence>